<name>A0AAV3P4Y8_LITER</name>
<dbReference type="EMBL" id="BAABME010000836">
    <property type="protein sequence ID" value="GAA0145821.1"/>
    <property type="molecule type" value="Genomic_DNA"/>
</dbReference>
<feature type="compositionally biased region" description="Low complexity" evidence="1">
    <location>
        <begin position="102"/>
        <end position="112"/>
    </location>
</feature>
<evidence type="ECO:0000313" key="2">
    <source>
        <dbReference type="EMBL" id="GAA0145821.1"/>
    </source>
</evidence>
<gene>
    <name evidence="2" type="ORF">LIER_05920</name>
</gene>
<reference evidence="2 3" key="1">
    <citation type="submission" date="2024-01" db="EMBL/GenBank/DDBJ databases">
        <title>The complete chloroplast genome sequence of Lithospermum erythrorhizon: insights into the phylogenetic relationship among Boraginaceae species and the maternal lineages of purple gromwells.</title>
        <authorList>
            <person name="Okada T."/>
            <person name="Watanabe K."/>
        </authorList>
    </citation>
    <scope>NUCLEOTIDE SEQUENCE [LARGE SCALE GENOMIC DNA]</scope>
</reference>
<dbReference type="AlphaFoldDB" id="A0AAV3P4Y8"/>
<comment type="caution">
    <text evidence="2">The sequence shown here is derived from an EMBL/GenBank/DDBJ whole genome shotgun (WGS) entry which is preliminary data.</text>
</comment>
<feature type="region of interest" description="Disordered" evidence="1">
    <location>
        <begin position="92"/>
        <end position="144"/>
    </location>
</feature>
<keyword evidence="3" id="KW-1185">Reference proteome</keyword>
<protein>
    <submittedName>
        <fullName evidence="2">Uncharacterized protein</fullName>
    </submittedName>
</protein>
<evidence type="ECO:0000256" key="1">
    <source>
        <dbReference type="SAM" id="MobiDB-lite"/>
    </source>
</evidence>
<proteinExistence type="predicted"/>
<sequence length="144" mass="15517">MKLGINRAQIKPVATPMVGFTSDAVKSPRAGEPHGYYGEAPTSGHEDIVLLSWICWMMPITESSAGLCCRNLRLSGTLEGCPGNKHGVCLPSARARHKKPGRQQPSSPRQSSTLGRAVQAPRDDGCPQNLGDEDLRSHSPMPPY</sequence>
<dbReference type="Proteomes" id="UP001454036">
    <property type="component" value="Unassembled WGS sequence"/>
</dbReference>
<evidence type="ECO:0000313" key="3">
    <source>
        <dbReference type="Proteomes" id="UP001454036"/>
    </source>
</evidence>
<accession>A0AAV3P4Y8</accession>
<organism evidence="2 3">
    <name type="scientific">Lithospermum erythrorhizon</name>
    <name type="common">Purple gromwell</name>
    <name type="synonym">Lithospermum officinale var. erythrorhizon</name>
    <dbReference type="NCBI Taxonomy" id="34254"/>
    <lineage>
        <taxon>Eukaryota</taxon>
        <taxon>Viridiplantae</taxon>
        <taxon>Streptophyta</taxon>
        <taxon>Embryophyta</taxon>
        <taxon>Tracheophyta</taxon>
        <taxon>Spermatophyta</taxon>
        <taxon>Magnoliopsida</taxon>
        <taxon>eudicotyledons</taxon>
        <taxon>Gunneridae</taxon>
        <taxon>Pentapetalae</taxon>
        <taxon>asterids</taxon>
        <taxon>lamiids</taxon>
        <taxon>Boraginales</taxon>
        <taxon>Boraginaceae</taxon>
        <taxon>Boraginoideae</taxon>
        <taxon>Lithospermeae</taxon>
        <taxon>Lithospermum</taxon>
    </lineage>
</organism>